<keyword evidence="1" id="KW-0472">Membrane</keyword>
<evidence type="ECO:0008006" key="4">
    <source>
        <dbReference type="Google" id="ProtNLM"/>
    </source>
</evidence>
<dbReference type="EMBL" id="CP081070">
    <property type="protein sequence ID" value="UWQ52876.1"/>
    <property type="molecule type" value="Genomic_DNA"/>
</dbReference>
<proteinExistence type="predicted"/>
<keyword evidence="1" id="KW-0812">Transmembrane</keyword>
<dbReference type="Proteomes" id="UP001058713">
    <property type="component" value="Chromosome"/>
</dbReference>
<feature type="transmembrane region" description="Helical" evidence="1">
    <location>
        <begin position="12"/>
        <end position="35"/>
    </location>
</feature>
<gene>
    <name evidence="2" type="ORF">K3721_12740</name>
</gene>
<evidence type="ECO:0000256" key="1">
    <source>
        <dbReference type="SAM" id="Phobius"/>
    </source>
</evidence>
<evidence type="ECO:0000313" key="3">
    <source>
        <dbReference type="Proteomes" id="UP001058713"/>
    </source>
</evidence>
<reference evidence="2" key="1">
    <citation type="submission" date="2021-08" db="EMBL/GenBank/DDBJ databases">
        <authorList>
            <person name="Nwanade C."/>
            <person name="Wang M."/>
            <person name="Masoudi A."/>
            <person name="Yu Z."/>
            <person name="Liu J."/>
        </authorList>
    </citation>
    <scope>NUCLEOTIDE SEQUENCE</scope>
    <source>
        <strain evidence="2">S122</strain>
    </source>
</reference>
<keyword evidence="1" id="KW-1133">Transmembrane helix</keyword>
<organism evidence="2 3">
    <name type="scientific">Leisingera caerulea</name>
    <name type="common">Phaeobacter caeruleus</name>
    <dbReference type="NCBI Taxonomy" id="506591"/>
    <lineage>
        <taxon>Bacteria</taxon>
        <taxon>Pseudomonadati</taxon>
        <taxon>Pseudomonadota</taxon>
        <taxon>Alphaproteobacteria</taxon>
        <taxon>Rhodobacterales</taxon>
        <taxon>Roseobacteraceae</taxon>
        <taxon>Leisingera</taxon>
    </lineage>
</organism>
<dbReference type="RefSeq" id="WP_259970622.1">
    <property type="nucleotide sequence ID" value="NZ_CP081070.1"/>
</dbReference>
<accession>A0A9Q9HHF0</accession>
<dbReference type="AlphaFoldDB" id="A0A9Q9HHF0"/>
<evidence type="ECO:0000313" key="2">
    <source>
        <dbReference type="EMBL" id="UWQ52876.1"/>
    </source>
</evidence>
<dbReference type="KEGG" id="lcae:K3721_12740"/>
<name>A0A9Q9HHF0_LEICA</name>
<sequence>MPSAEPSDTPKQWLKAIAIWAFLGFWIYFFSFSLYASGCHKFSRPADERLRKCENSLRFTGFLYTDHQRATNLINQGIAQADLGEDAKAVALFTKAIPLLTGASSSNHRHLQPQLETLDRKMKDPAILPRALELFRTAIDEWAKSRS</sequence>
<protein>
    <recommendedName>
        <fullName evidence="4">Tetratricopeptide repeat protein</fullName>
    </recommendedName>
</protein>